<dbReference type="Pfam" id="PF07336">
    <property type="entry name" value="ABATE"/>
    <property type="match status" value="1"/>
</dbReference>
<evidence type="ECO:0000259" key="1">
    <source>
        <dbReference type="Pfam" id="PF11706"/>
    </source>
</evidence>
<dbReference type="InterPro" id="IPR021005">
    <property type="entry name" value="Znf_CGNR"/>
</dbReference>
<sequence length="200" mass="21293">MTTWTAKNFVGGHISLDFVNTAGGRTKDRDAERLPHYPDAVGWARAAGVVDQAEAGRLLGSPGPGGPDAVARLRAQREALHAYLLAGIDGVEAPPEARARVEADLRAAHAAARLSPDPAGPDVWSIPLTSAGLEVIGLRLGLATSALLIGTDRRNIRICGACSWMYLDPSPSKRRRWCSMAACGNRTKVRRHADRSRGTA</sequence>
<dbReference type="SUPFAM" id="SSF160904">
    <property type="entry name" value="Jann2411-like"/>
    <property type="match status" value="1"/>
</dbReference>
<dbReference type="InterPro" id="IPR023286">
    <property type="entry name" value="ABATE_dom_sf"/>
</dbReference>
<keyword evidence="3" id="KW-1185">Reference proteome</keyword>
<organism evidence="2 3">
    <name type="scientific">Pseudonocardia eucalypti</name>
    <dbReference type="NCBI Taxonomy" id="648755"/>
    <lineage>
        <taxon>Bacteria</taxon>
        <taxon>Bacillati</taxon>
        <taxon>Actinomycetota</taxon>
        <taxon>Actinomycetes</taxon>
        <taxon>Pseudonocardiales</taxon>
        <taxon>Pseudonocardiaceae</taxon>
        <taxon>Pseudonocardia</taxon>
    </lineage>
</organism>
<dbReference type="Pfam" id="PF11706">
    <property type="entry name" value="zf-CGNR"/>
    <property type="match status" value="1"/>
</dbReference>
<gene>
    <name evidence="2" type="ORF">GCM10023321_10320</name>
</gene>
<name>A0ABP9PSC4_9PSEU</name>
<dbReference type="RefSeq" id="WP_185062620.1">
    <property type="nucleotide sequence ID" value="NZ_BAABJP010000004.1"/>
</dbReference>
<feature type="domain" description="Zinc finger CGNR" evidence="1">
    <location>
        <begin position="156"/>
        <end position="195"/>
    </location>
</feature>
<evidence type="ECO:0000313" key="2">
    <source>
        <dbReference type="EMBL" id="GAA5148283.1"/>
    </source>
</evidence>
<dbReference type="Proteomes" id="UP001428817">
    <property type="component" value="Unassembled WGS sequence"/>
</dbReference>
<proteinExistence type="predicted"/>
<dbReference type="Gene3D" id="1.10.3300.10">
    <property type="entry name" value="Jann2411-like domain"/>
    <property type="match status" value="1"/>
</dbReference>
<comment type="caution">
    <text evidence="2">The sequence shown here is derived from an EMBL/GenBank/DDBJ whole genome shotgun (WGS) entry which is preliminary data.</text>
</comment>
<reference evidence="3" key="1">
    <citation type="journal article" date="2019" name="Int. J. Syst. Evol. Microbiol.">
        <title>The Global Catalogue of Microorganisms (GCM) 10K type strain sequencing project: providing services to taxonomists for standard genome sequencing and annotation.</title>
        <authorList>
            <consortium name="The Broad Institute Genomics Platform"/>
            <consortium name="The Broad Institute Genome Sequencing Center for Infectious Disease"/>
            <person name="Wu L."/>
            <person name="Ma J."/>
        </authorList>
    </citation>
    <scope>NUCLEOTIDE SEQUENCE [LARGE SCALE GENOMIC DNA]</scope>
    <source>
        <strain evidence="3">JCM 18303</strain>
    </source>
</reference>
<protein>
    <submittedName>
        <fullName evidence="2">CGNR zinc finger domain-containing protein</fullName>
    </submittedName>
</protein>
<dbReference type="EMBL" id="BAABJP010000004">
    <property type="protein sequence ID" value="GAA5148283.1"/>
    <property type="molecule type" value="Genomic_DNA"/>
</dbReference>
<evidence type="ECO:0000313" key="3">
    <source>
        <dbReference type="Proteomes" id="UP001428817"/>
    </source>
</evidence>
<dbReference type="PANTHER" id="PTHR35525:SF3">
    <property type="entry name" value="BLL6575 PROTEIN"/>
    <property type="match status" value="1"/>
</dbReference>
<dbReference type="InterPro" id="IPR010852">
    <property type="entry name" value="ABATE"/>
</dbReference>
<dbReference type="PANTHER" id="PTHR35525">
    <property type="entry name" value="BLL6575 PROTEIN"/>
    <property type="match status" value="1"/>
</dbReference>
<accession>A0ABP9PSC4</accession>